<feature type="transmembrane region" description="Helical" evidence="7">
    <location>
        <begin position="91"/>
        <end position="111"/>
    </location>
</feature>
<feature type="transmembrane region" description="Helical" evidence="7">
    <location>
        <begin position="384"/>
        <end position="408"/>
    </location>
</feature>
<dbReference type="SUPFAM" id="SSF103473">
    <property type="entry name" value="MFS general substrate transporter"/>
    <property type="match status" value="1"/>
</dbReference>
<feature type="transmembrane region" description="Helical" evidence="7">
    <location>
        <begin position="179"/>
        <end position="197"/>
    </location>
</feature>
<keyword evidence="2" id="KW-0813">Transport</keyword>
<dbReference type="Pfam" id="PF00854">
    <property type="entry name" value="PTR2"/>
    <property type="match status" value="2"/>
</dbReference>
<reference evidence="9 10" key="1">
    <citation type="journal article" date="2016" name="Nat. Commun.">
        <title>Thousands of microbial genomes shed light on interconnected biogeochemical processes in an aquifer system.</title>
        <authorList>
            <person name="Anantharaman K."/>
            <person name="Brown C.T."/>
            <person name="Hug L.A."/>
            <person name="Sharon I."/>
            <person name="Castelle C.J."/>
            <person name="Probst A.J."/>
            <person name="Thomas B.C."/>
            <person name="Singh A."/>
            <person name="Wilkins M.J."/>
            <person name="Karaoz U."/>
            <person name="Brodie E.L."/>
            <person name="Williams K.H."/>
            <person name="Hubbard S.S."/>
            <person name="Banfield J.F."/>
        </authorList>
    </citation>
    <scope>NUCLEOTIDE SEQUENCE [LARGE SCALE GENOMIC DNA]</scope>
</reference>
<comment type="subcellular location">
    <subcellularLocation>
        <location evidence="1">Cell membrane</location>
        <topology evidence="1">Multi-pass membrane protein</topology>
    </subcellularLocation>
</comment>
<feature type="transmembrane region" description="Helical" evidence="7">
    <location>
        <begin position="348"/>
        <end position="372"/>
    </location>
</feature>
<dbReference type="Gene3D" id="1.20.1250.20">
    <property type="entry name" value="MFS general substrate transporter like domains"/>
    <property type="match status" value="2"/>
</dbReference>
<feature type="transmembrane region" description="Helical" evidence="7">
    <location>
        <begin position="414"/>
        <end position="434"/>
    </location>
</feature>
<dbReference type="NCBIfam" id="TIGR00924">
    <property type="entry name" value="yjdL_sub1_fam"/>
    <property type="match status" value="2"/>
</dbReference>
<dbReference type="AlphaFoldDB" id="A0A1F5VGP3"/>
<protein>
    <submittedName>
        <fullName evidence="9">MFS transporter</fullName>
    </submittedName>
</protein>
<dbReference type="PROSITE" id="PS50850">
    <property type="entry name" value="MFS"/>
    <property type="match status" value="1"/>
</dbReference>
<evidence type="ECO:0000259" key="8">
    <source>
        <dbReference type="PROSITE" id="PS50850"/>
    </source>
</evidence>
<evidence type="ECO:0000256" key="7">
    <source>
        <dbReference type="SAM" id="Phobius"/>
    </source>
</evidence>
<accession>A0A1F5VGP3</accession>
<dbReference type="InterPro" id="IPR036259">
    <property type="entry name" value="MFS_trans_sf"/>
</dbReference>
<name>A0A1F5VGP3_9BACT</name>
<dbReference type="InterPro" id="IPR005279">
    <property type="entry name" value="Dipep/tripep_permease"/>
</dbReference>
<sequence length="445" mass="49637">MNEQTNVKTKHPTAMYLLALTASTERFSYYGMRAFLILYMVNAANSQLGGMGWSDDLSGKVYGIFTGLCYLFPLLGGYLADRILGERKSVLIGAILIMLGHFTCAIDDAIIPLIAGLTLLIIGNGFFKTPILTMVGDLYEQGDKRRDSAFTIYYMLFNGGVFFAPILCGYLGVTYGYRYGFIAAGIGMFLGIIFYLFSAKKYLGQMGLVPKHKLQQKTDKKKTPLTKVEKDRIAVIFVLLFFVTFFWAGYEQAGSSFNLYTERFIDRVIAGWEIPTEWFQSVNPLFVVLLSPIFAWLWPWLEKRKKNPSTPVKMAIGLLILGAGFLFMVGAVFQRGGNLTDTTIKASLFWLLATYFFHTVGEICLSPIGLSMITKLAPARLGSFFMGIWFLSNFLANVISGFLVGYVAKLGAGTVFGAIGIFIILLGIIVFFISRRLLDFMHGRD</sequence>
<dbReference type="InterPro" id="IPR050171">
    <property type="entry name" value="MFS_Transporters"/>
</dbReference>
<keyword evidence="4 7" id="KW-0812">Transmembrane</keyword>
<keyword evidence="5 7" id="KW-1133">Transmembrane helix</keyword>
<dbReference type="EMBL" id="MFGW01000178">
    <property type="protein sequence ID" value="OGF62574.1"/>
    <property type="molecule type" value="Genomic_DNA"/>
</dbReference>
<evidence type="ECO:0000313" key="10">
    <source>
        <dbReference type="Proteomes" id="UP000178943"/>
    </source>
</evidence>
<dbReference type="GO" id="GO:0015833">
    <property type="term" value="P:peptide transport"/>
    <property type="evidence" value="ECO:0007669"/>
    <property type="project" value="InterPro"/>
</dbReference>
<evidence type="ECO:0000256" key="5">
    <source>
        <dbReference type="ARBA" id="ARBA00022989"/>
    </source>
</evidence>
<feature type="transmembrane region" description="Helical" evidence="7">
    <location>
        <begin position="151"/>
        <end position="173"/>
    </location>
</feature>
<dbReference type="InterPro" id="IPR000109">
    <property type="entry name" value="POT_fam"/>
</dbReference>
<evidence type="ECO:0000256" key="3">
    <source>
        <dbReference type="ARBA" id="ARBA00022475"/>
    </source>
</evidence>
<feature type="transmembrane region" description="Helical" evidence="7">
    <location>
        <begin position="233"/>
        <end position="250"/>
    </location>
</feature>
<dbReference type="PANTHER" id="PTHR23517:SF15">
    <property type="entry name" value="PROTON-DEPENDENT OLIGOPEPTIDE FAMILY TRANSPORT PROTEIN"/>
    <property type="match status" value="1"/>
</dbReference>
<evidence type="ECO:0000256" key="2">
    <source>
        <dbReference type="ARBA" id="ARBA00022448"/>
    </source>
</evidence>
<feature type="domain" description="Major facilitator superfamily (MFS) profile" evidence="8">
    <location>
        <begin position="14"/>
        <end position="438"/>
    </location>
</feature>
<dbReference type="InterPro" id="IPR020846">
    <property type="entry name" value="MFS_dom"/>
</dbReference>
<dbReference type="Proteomes" id="UP000178943">
    <property type="component" value="Unassembled WGS sequence"/>
</dbReference>
<dbReference type="GO" id="GO:0005886">
    <property type="term" value="C:plasma membrane"/>
    <property type="evidence" value="ECO:0007669"/>
    <property type="project" value="UniProtKB-SubCell"/>
</dbReference>
<feature type="transmembrane region" description="Helical" evidence="7">
    <location>
        <begin position="282"/>
        <end position="301"/>
    </location>
</feature>
<dbReference type="PANTHER" id="PTHR23517">
    <property type="entry name" value="RESISTANCE PROTEIN MDTM, PUTATIVE-RELATED-RELATED"/>
    <property type="match status" value="1"/>
</dbReference>
<evidence type="ECO:0000256" key="6">
    <source>
        <dbReference type="ARBA" id="ARBA00023136"/>
    </source>
</evidence>
<dbReference type="CDD" id="cd17346">
    <property type="entry name" value="MFS_DtpA_like"/>
    <property type="match status" value="1"/>
</dbReference>
<dbReference type="GO" id="GO:1904680">
    <property type="term" value="F:peptide transmembrane transporter activity"/>
    <property type="evidence" value="ECO:0007669"/>
    <property type="project" value="InterPro"/>
</dbReference>
<feature type="transmembrane region" description="Helical" evidence="7">
    <location>
        <begin position="313"/>
        <end position="333"/>
    </location>
</feature>
<keyword evidence="3" id="KW-1003">Cell membrane</keyword>
<evidence type="ECO:0000313" key="9">
    <source>
        <dbReference type="EMBL" id="OGF62574.1"/>
    </source>
</evidence>
<evidence type="ECO:0000256" key="4">
    <source>
        <dbReference type="ARBA" id="ARBA00022692"/>
    </source>
</evidence>
<organism evidence="9 10">
    <name type="scientific">Candidatus Fischerbacteria bacterium RBG_13_37_8</name>
    <dbReference type="NCBI Taxonomy" id="1817863"/>
    <lineage>
        <taxon>Bacteria</taxon>
        <taxon>Candidatus Fischeribacteriota</taxon>
    </lineage>
</organism>
<keyword evidence="6 7" id="KW-0472">Membrane</keyword>
<comment type="caution">
    <text evidence="9">The sequence shown here is derived from an EMBL/GenBank/DDBJ whole genome shotgun (WGS) entry which is preliminary data.</text>
</comment>
<feature type="transmembrane region" description="Helical" evidence="7">
    <location>
        <begin position="117"/>
        <end position="139"/>
    </location>
</feature>
<feature type="transmembrane region" description="Helical" evidence="7">
    <location>
        <begin position="61"/>
        <end position="79"/>
    </location>
</feature>
<proteinExistence type="predicted"/>
<evidence type="ECO:0000256" key="1">
    <source>
        <dbReference type="ARBA" id="ARBA00004651"/>
    </source>
</evidence>
<feature type="transmembrane region" description="Helical" evidence="7">
    <location>
        <begin position="16"/>
        <end position="41"/>
    </location>
</feature>
<gene>
    <name evidence="9" type="ORF">A2Y62_11715</name>
</gene>